<accession>A0AAU9W8I7</accession>
<feature type="compositionally biased region" description="Basic and acidic residues" evidence="12">
    <location>
        <begin position="179"/>
        <end position="198"/>
    </location>
</feature>
<dbReference type="GO" id="GO:0043410">
    <property type="term" value="P:positive regulation of MAPK cascade"/>
    <property type="evidence" value="ECO:0007669"/>
    <property type="project" value="InterPro"/>
</dbReference>
<dbReference type="GO" id="GO:0007040">
    <property type="term" value="P:lysosome organization"/>
    <property type="evidence" value="ECO:0007669"/>
    <property type="project" value="InterPro"/>
</dbReference>
<evidence type="ECO:0000256" key="9">
    <source>
        <dbReference type="ARBA" id="ARBA00023228"/>
    </source>
</evidence>
<keyword evidence="6" id="KW-0967">Endosome</keyword>
<dbReference type="GO" id="GO:0001919">
    <property type="term" value="P:regulation of receptor recycling"/>
    <property type="evidence" value="ECO:0007669"/>
    <property type="project" value="InterPro"/>
</dbReference>
<name>A0AAU9W8I7_9CNID</name>
<evidence type="ECO:0000256" key="2">
    <source>
        <dbReference type="ARBA" id="ARBA00004577"/>
    </source>
</evidence>
<dbReference type="GO" id="GO:0031902">
    <property type="term" value="C:late endosome membrane"/>
    <property type="evidence" value="ECO:0007669"/>
    <property type="project" value="UniProtKB-SubCell"/>
</dbReference>
<dbReference type="Proteomes" id="UP001159428">
    <property type="component" value="Unassembled WGS sequence"/>
</dbReference>
<dbReference type="GO" id="GO:0032008">
    <property type="term" value="P:positive regulation of TOR signaling"/>
    <property type="evidence" value="ECO:0007669"/>
    <property type="project" value="InterPro"/>
</dbReference>
<organism evidence="13 14">
    <name type="scientific">Pocillopora meandrina</name>
    <dbReference type="NCBI Taxonomy" id="46732"/>
    <lineage>
        <taxon>Eukaryota</taxon>
        <taxon>Metazoa</taxon>
        <taxon>Cnidaria</taxon>
        <taxon>Anthozoa</taxon>
        <taxon>Hexacorallia</taxon>
        <taxon>Scleractinia</taxon>
        <taxon>Astrocoeniina</taxon>
        <taxon>Pocilloporidae</taxon>
        <taxon>Pocillopora</taxon>
    </lineage>
</organism>
<dbReference type="GO" id="GO:0005085">
    <property type="term" value="F:guanyl-nucleotide exchange factor activity"/>
    <property type="evidence" value="ECO:0007669"/>
    <property type="project" value="TreeGrafter"/>
</dbReference>
<dbReference type="GO" id="GO:0071230">
    <property type="term" value="P:cellular response to amino acid stimulus"/>
    <property type="evidence" value="ECO:0007669"/>
    <property type="project" value="InterPro"/>
</dbReference>
<keyword evidence="10" id="KW-0449">Lipoprotein</keyword>
<dbReference type="GO" id="GO:0016197">
    <property type="term" value="P:endosomal transport"/>
    <property type="evidence" value="ECO:0007669"/>
    <property type="project" value="InterPro"/>
</dbReference>
<dbReference type="PANTHER" id="PTHR13401:SF2">
    <property type="entry name" value="RAGULATOR COMPLEX PROTEIN LAMTOR1"/>
    <property type="match status" value="1"/>
</dbReference>
<evidence type="ECO:0000256" key="1">
    <source>
        <dbReference type="ARBA" id="ARBA00004122"/>
    </source>
</evidence>
<dbReference type="GO" id="GO:0071986">
    <property type="term" value="C:Ragulator complex"/>
    <property type="evidence" value="ECO:0007669"/>
    <property type="project" value="InterPro"/>
</dbReference>
<gene>
    <name evidence="13" type="ORF">PMEA_00033395</name>
</gene>
<feature type="compositionally biased region" description="Polar residues" evidence="12">
    <location>
        <begin position="199"/>
        <end position="241"/>
    </location>
</feature>
<proteinExistence type="inferred from homology"/>
<evidence type="ECO:0000256" key="11">
    <source>
        <dbReference type="ARBA" id="ARBA00032695"/>
    </source>
</evidence>
<dbReference type="SMART" id="SM01262">
    <property type="entry name" value="LAMTOR"/>
    <property type="match status" value="1"/>
</dbReference>
<evidence type="ECO:0000256" key="7">
    <source>
        <dbReference type="ARBA" id="ARBA00023136"/>
    </source>
</evidence>
<evidence type="ECO:0000256" key="4">
    <source>
        <dbReference type="ARBA" id="ARBA00016099"/>
    </source>
</evidence>
<feature type="region of interest" description="Disordered" evidence="12">
    <location>
        <begin position="171"/>
        <end position="241"/>
    </location>
</feature>
<comment type="similarity">
    <text evidence="3">Belongs to the LAMTOR1 family.</text>
</comment>
<feature type="compositionally biased region" description="Basic and acidic residues" evidence="12">
    <location>
        <begin position="7"/>
        <end position="22"/>
    </location>
</feature>
<feature type="compositionally biased region" description="Polar residues" evidence="12">
    <location>
        <begin position="26"/>
        <end position="35"/>
    </location>
</feature>
<evidence type="ECO:0000256" key="12">
    <source>
        <dbReference type="SAM" id="MobiDB-lite"/>
    </source>
</evidence>
<keyword evidence="5" id="KW-0519">Myristate</keyword>
<keyword evidence="9" id="KW-0458">Lysosome</keyword>
<reference evidence="13 14" key="1">
    <citation type="submission" date="2022-05" db="EMBL/GenBank/DDBJ databases">
        <authorList>
            <consortium name="Genoscope - CEA"/>
            <person name="William W."/>
        </authorList>
    </citation>
    <scope>NUCLEOTIDE SEQUENCE [LARGE SCALE GENOMIC DNA]</scope>
</reference>
<keyword evidence="7" id="KW-0472">Membrane</keyword>
<dbReference type="InterPro" id="IPR028209">
    <property type="entry name" value="LAMTOR1/MEH1"/>
</dbReference>
<evidence type="ECO:0000256" key="5">
    <source>
        <dbReference type="ARBA" id="ARBA00022707"/>
    </source>
</evidence>
<dbReference type="EMBL" id="CALNXJ010000008">
    <property type="protein sequence ID" value="CAH3046689.1"/>
    <property type="molecule type" value="Genomic_DNA"/>
</dbReference>
<feature type="region of interest" description="Disordered" evidence="12">
    <location>
        <begin position="1"/>
        <end position="52"/>
    </location>
</feature>
<keyword evidence="8" id="KW-0564">Palmitate</keyword>
<dbReference type="GO" id="GO:0005765">
    <property type="term" value="C:lysosomal membrane"/>
    <property type="evidence" value="ECO:0007669"/>
    <property type="project" value="UniProtKB-SubCell"/>
</dbReference>
<dbReference type="Pfam" id="PF15454">
    <property type="entry name" value="LAMTOR"/>
    <property type="match status" value="1"/>
</dbReference>
<dbReference type="GO" id="GO:0045121">
    <property type="term" value="C:membrane raft"/>
    <property type="evidence" value="ECO:0007669"/>
    <property type="project" value="InterPro"/>
</dbReference>
<evidence type="ECO:0000313" key="13">
    <source>
        <dbReference type="EMBL" id="CAH3046689.1"/>
    </source>
</evidence>
<evidence type="ECO:0000313" key="14">
    <source>
        <dbReference type="Proteomes" id="UP001159428"/>
    </source>
</evidence>
<evidence type="ECO:0000256" key="3">
    <source>
        <dbReference type="ARBA" id="ARBA00010861"/>
    </source>
</evidence>
<evidence type="ECO:0000256" key="8">
    <source>
        <dbReference type="ARBA" id="ARBA00023139"/>
    </source>
</evidence>
<sequence length="329" mass="36112">MGCCFSGEERTDGSRQATERDPLLGGTSTPITNGQRPVDDVLNHSSGPISKTDEQSLLSRILHQTAHKVIDVSSTEPHSIERTEYMERSRQYMSKLSAVNGSALHNGSNLPGGVKAPSSVLASEPIPQGDVAFAIQAAKGADASLSGFHVEHRDALVVWNCELLRKLKNIQQSKKRTHSATEEATTKMETSLRNDQKTPKNATGTKHDFSSSGRTSPAQEQPKVSTPDGSDASPQKSPSSANKIKSFFQDLQRESRHALTNKKAKIIQLWEGRRWRRMSLEEVEPFAEMEEKELSCYGETERLGCNASTDDNSYTTGGHVDGIMVENRC</sequence>
<dbReference type="AlphaFoldDB" id="A0AAU9W8I7"/>
<protein>
    <recommendedName>
        <fullName evidence="4">Ragulator complex protein LAMTOR1</fullName>
    </recommendedName>
    <alternativeName>
        <fullName evidence="11">Late endosomal/lysosomal adaptor and MAPK and MTOR activator 1</fullName>
    </alternativeName>
</protein>
<dbReference type="PANTHER" id="PTHR13401">
    <property type="entry name" value="RAGULATOR COMPLEX PROTEIN LAMTOR1"/>
    <property type="match status" value="1"/>
</dbReference>
<dbReference type="GO" id="GO:0060090">
    <property type="term" value="F:molecular adaptor activity"/>
    <property type="evidence" value="ECO:0007669"/>
    <property type="project" value="TreeGrafter"/>
</dbReference>
<comment type="caution">
    <text evidence="13">The sequence shown here is derived from an EMBL/GenBank/DDBJ whole genome shotgun (WGS) entry which is preliminary data.</text>
</comment>
<evidence type="ECO:0000256" key="6">
    <source>
        <dbReference type="ARBA" id="ARBA00022753"/>
    </source>
</evidence>
<dbReference type="GO" id="GO:0042632">
    <property type="term" value="P:cholesterol homeostasis"/>
    <property type="evidence" value="ECO:0007669"/>
    <property type="project" value="InterPro"/>
</dbReference>
<comment type="subcellular location">
    <subcellularLocation>
        <location evidence="2">Late endosome membrane</location>
        <topology evidence="2">Lipid-anchor</topology>
        <orientation evidence="2">Cytoplasmic side</orientation>
    </subcellularLocation>
    <subcellularLocation>
        <location evidence="1">Lysosome membrane</location>
        <topology evidence="1">Lipid-anchor</topology>
        <orientation evidence="1">Cytoplasmic side</orientation>
    </subcellularLocation>
</comment>
<keyword evidence="14" id="KW-1185">Reference proteome</keyword>
<evidence type="ECO:0000256" key="10">
    <source>
        <dbReference type="ARBA" id="ARBA00023288"/>
    </source>
</evidence>